<dbReference type="InterPro" id="IPR018958">
    <property type="entry name" value="Knr4/Smi1-like_dom"/>
</dbReference>
<dbReference type="InParanoid" id="A0A1Y1XMI7"/>
<dbReference type="Pfam" id="PF09346">
    <property type="entry name" value="SMI1_KNR4"/>
    <property type="match status" value="1"/>
</dbReference>
<proteinExistence type="predicted"/>
<dbReference type="AlphaFoldDB" id="A0A1Y1XMI7"/>
<gene>
    <name evidence="2" type="ORF">K493DRAFT_82451</name>
</gene>
<dbReference type="EMBL" id="MCFE01000561">
    <property type="protein sequence ID" value="ORX86942.1"/>
    <property type="molecule type" value="Genomic_DNA"/>
</dbReference>
<dbReference type="OrthoDB" id="2212691at2759"/>
<keyword evidence="3" id="KW-1185">Reference proteome</keyword>
<evidence type="ECO:0000259" key="1">
    <source>
        <dbReference type="Pfam" id="PF09346"/>
    </source>
</evidence>
<protein>
    <recommendedName>
        <fullName evidence="1">Knr4/Smi1-like domain-containing protein</fullName>
    </recommendedName>
</protein>
<name>A0A1Y1XMI7_9FUNG</name>
<accession>A0A1Y1XMI7</accession>
<evidence type="ECO:0000313" key="3">
    <source>
        <dbReference type="Proteomes" id="UP000193498"/>
    </source>
</evidence>
<dbReference type="InterPro" id="IPR037883">
    <property type="entry name" value="Knr4/Smi1-like_sf"/>
</dbReference>
<organism evidence="2 3">
    <name type="scientific">Basidiobolus meristosporus CBS 931.73</name>
    <dbReference type="NCBI Taxonomy" id="1314790"/>
    <lineage>
        <taxon>Eukaryota</taxon>
        <taxon>Fungi</taxon>
        <taxon>Fungi incertae sedis</taxon>
        <taxon>Zoopagomycota</taxon>
        <taxon>Entomophthoromycotina</taxon>
        <taxon>Basidiobolomycetes</taxon>
        <taxon>Basidiobolales</taxon>
        <taxon>Basidiobolaceae</taxon>
        <taxon>Basidiobolus</taxon>
    </lineage>
</organism>
<sequence>MPSMTLCRLAEEARELGQKLIEKGIYFQLPLPEQRIRNFEREYMIRLPEDYRAVLCLIGNGTYPSGGLLPLSYVPYEYPVPYKDLLIKLSDPFPLTQNLVFDEVEECLSEDFLDSLNHGHLVLASDDYLTHWILIVEGPARGEVWRRKSDYGFTRWATKMNFFTWLEERLMLLGTETSETSDEESDLSMDCDTLTDEASDYEWEDVKDDVFRSSP</sequence>
<feature type="domain" description="Knr4/Smi1-like" evidence="1">
    <location>
        <begin position="30"/>
        <end position="145"/>
    </location>
</feature>
<comment type="caution">
    <text evidence="2">The sequence shown here is derived from an EMBL/GenBank/DDBJ whole genome shotgun (WGS) entry which is preliminary data.</text>
</comment>
<reference evidence="2 3" key="1">
    <citation type="submission" date="2016-07" db="EMBL/GenBank/DDBJ databases">
        <title>Pervasive Adenine N6-methylation of Active Genes in Fungi.</title>
        <authorList>
            <consortium name="DOE Joint Genome Institute"/>
            <person name="Mondo S.J."/>
            <person name="Dannebaum R.O."/>
            <person name="Kuo R.C."/>
            <person name="Labutti K."/>
            <person name="Haridas S."/>
            <person name="Kuo A."/>
            <person name="Salamov A."/>
            <person name="Ahrendt S.R."/>
            <person name="Lipzen A."/>
            <person name="Sullivan W."/>
            <person name="Andreopoulos W.B."/>
            <person name="Clum A."/>
            <person name="Lindquist E."/>
            <person name="Daum C."/>
            <person name="Ramamoorthy G.K."/>
            <person name="Gryganskyi A."/>
            <person name="Culley D."/>
            <person name="Magnuson J.K."/>
            <person name="James T.Y."/>
            <person name="O'Malley M.A."/>
            <person name="Stajich J.E."/>
            <person name="Spatafora J.W."/>
            <person name="Visel A."/>
            <person name="Grigoriev I.V."/>
        </authorList>
    </citation>
    <scope>NUCLEOTIDE SEQUENCE [LARGE SCALE GENOMIC DNA]</scope>
    <source>
        <strain evidence="2 3">CBS 931.73</strain>
    </source>
</reference>
<dbReference type="Gene3D" id="3.40.1580.10">
    <property type="entry name" value="SMI1/KNR4-like"/>
    <property type="match status" value="1"/>
</dbReference>
<dbReference type="SUPFAM" id="SSF160631">
    <property type="entry name" value="SMI1/KNR4-like"/>
    <property type="match status" value="1"/>
</dbReference>
<evidence type="ECO:0000313" key="2">
    <source>
        <dbReference type="EMBL" id="ORX86942.1"/>
    </source>
</evidence>
<dbReference type="Proteomes" id="UP000193498">
    <property type="component" value="Unassembled WGS sequence"/>
</dbReference>